<dbReference type="EMBL" id="JPVP01000056">
    <property type="protein sequence ID" value="KGR84284.1"/>
    <property type="molecule type" value="Genomic_DNA"/>
</dbReference>
<accession>A0A0A3IHX0</accession>
<keyword evidence="1" id="KW-0812">Transmembrane</keyword>
<feature type="transmembrane region" description="Helical" evidence="1">
    <location>
        <begin position="57"/>
        <end position="75"/>
    </location>
</feature>
<keyword evidence="3" id="KW-1185">Reference proteome</keyword>
<dbReference type="AlphaFoldDB" id="A0A0A3IHX0"/>
<feature type="transmembrane region" description="Helical" evidence="1">
    <location>
        <begin position="12"/>
        <end position="37"/>
    </location>
</feature>
<keyword evidence="1" id="KW-0472">Membrane</keyword>
<keyword evidence="1" id="KW-1133">Transmembrane helix</keyword>
<evidence type="ECO:0000313" key="3">
    <source>
        <dbReference type="Proteomes" id="UP000030437"/>
    </source>
</evidence>
<sequence length="77" mass="8787">MIFGFNSKFHLTIQCFLVFLALFIYFYAPTIGLFLLIGGLAITNHGLDLKNINEKKAYVYIVIGFIVILFSLYEIST</sequence>
<protein>
    <submittedName>
        <fullName evidence="2">Uncharacterized protein</fullName>
    </submittedName>
</protein>
<organism evidence="2 3">
    <name type="scientific">Lysinibacillus odysseyi 34hs-1 = NBRC 100172</name>
    <dbReference type="NCBI Taxonomy" id="1220589"/>
    <lineage>
        <taxon>Bacteria</taxon>
        <taxon>Bacillati</taxon>
        <taxon>Bacillota</taxon>
        <taxon>Bacilli</taxon>
        <taxon>Bacillales</taxon>
        <taxon>Bacillaceae</taxon>
        <taxon>Lysinibacillus</taxon>
    </lineage>
</organism>
<evidence type="ECO:0000256" key="1">
    <source>
        <dbReference type="SAM" id="Phobius"/>
    </source>
</evidence>
<name>A0A0A3IHX0_9BACI</name>
<evidence type="ECO:0000313" key="2">
    <source>
        <dbReference type="EMBL" id="KGR84284.1"/>
    </source>
</evidence>
<gene>
    <name evidence="2" type="ORF">CD32_11840</name>
</gene>
<reference evidence="2 3" key="1">
    <citation type="submission" date="2014-02" db="EMBL/GenBank/DDBJ databases">
        <title>Draft genome sequence of Lysinibacillus odysseyi NBRC 100172.</title>
        <authorList>
            <person name="Zhang F."/>
            <person name="Wang G."/>
            <person name="Zhang L."/>
        </authorList>
    </citation>
    <scope>NUCLEOTIDE SEQUENCE [LARGE SCALE GENOMIC DNA]</scope>
    <source>
        <strain evidence="2 3">NBRC 100172</strain>
    </source>
</reference>
<comment type="caution">
    <text evidence="2">The sequence shown here is derived from an EMBL/GenBank/DDBJ whole genome shotgun (WGS) entry which is preliminary data.</text>
</comment>
<proteinExistence type="predicted"/>
<dbReference type="Proteomes" id="UP000030437">
    <property type="component" value="Unassembled WGS sequence"/>
</dbReference>